<organism evidence="3 4">
    <name type="scientific">Actinocatenispora thailandica</name>
    <dbReference type="NCBI Taxonomy" id="227318"/>
    <lineage>
        <taxon>Bacteria</taxon>
        <taxon>Bacillati</taxon>
        <taxon>Actinomycetota</taxon>
        <taxon>Actinomycetes</taxon>
        <taxon>Micromonosporales</taxon>
        <taxon>Micromonosporaceae</taxon>
        <taxon>Actinocatenispora</taxon>
    </lineage>
</organism>
<feature type="transmembrane region" description="Helical" evidence="2">
    <location>
        <begin position="70"/>
        <end position="96"/>
    </location>
</feature>
<sequence length="236" mass="25171">MDDESRQPPAQRGTRRAWARTAAWSTATLAIGAGTGVVSGLVWLREAQRSHDFCAVQDAVNPESYCGLGYGLFTLPVMVVVAAFLVTLLLWLLLTLGGLRPRAAIVVLAPVLTLAAGGGFEYLGRFDALDDPAPWRVWVPTVVLGRDLPPGRCSPGCTAGMNTTANRPARPAEPDRPARLTSLWRSPPRRAQAQQPARALGGQMAARSRPSRYAGAGRNPVNPVGRHSGRCGRAFG</sequence>
<evidence type="ECO:0008006" key="5">
    <source>
        <dbReference type="Google" id="ProtNLM"/>
    </source>
</evidence>
<protein>
    <recommendedName>
        <fullName evidence="5">Vitamin K epoxide reductase domain-containing protein</fullName>
    </recommendedName>
</protein>
<keyword evidence="2" id="KW-0472">Membrane</keyword>
<evidence type="ECO:0000256" key="1">
    <source>
        <dbReference type="SAM" id="MobiDB-lite"/>
    </source>
</evidence>
<feature type="region of interest" description="Disordered" evidence="1">
    <location>
        <begin position="154"/>
        <end position="236"/>
    </location>
</feature>
<feature type="compositionally biased region" description="Low complexity" evidence="1">
    <location>
        <begin position="189"/>
        <end position="199"/>
    </location>
</feature>
<evidence type="ECO:0000313" key="4">
    <source>
        <dbReference type="Proteomes" id="UP000611640"/>
    </source>
</evidence>
<accession>A0A7R7HZM7</accession>
<name>A0A7R7HZM7_9ACTN</name>
<dbReference type="Proteomes" id="UP000611640">
    <property type="component" value="Chromosome"/>
</dbReference>
<feature type="transmembrane region" description="Helical" evidence="2">
    <location>
        <begin position="103"/>
        <end position="123"/>
    </location>
</feature>
<dbReference type="EMBL" id="AP023355">
    <property type="protein sequence ID" value="BCJ37268.1"/>
    <property type="molecule type" value="Genomic_DNA"/>
</dbReference>
<keyword evidence="4" id="KW-1185">Reference proteome</keyword>
<reference evidence="3 4" key="1">
    <citation type="submission" date="2020-08" db="EMBL/GenBank/DDBJ databases">
        <title>Whole genome shotgun sequence of Actinocatenispora thailandica NBRC 105041.</title>
        <authorList>
            <person name="Komaki H."/>
            <person name="Tamura T."/>
        </authorList>
    </citation>
    <scope>NUCLEOTIDE SEQUENCE [LARGE SCALE GENOMIC DNA]</scope>
    <source>
        <strain evidence="3 4">NBRC 105041</strain>
    </source>
</reference>
<keyword evidence="2" id="KW-0812">Transmembrane</keyword>
<dbReference type="AlphaFoldDB" id="A0A7R7HZM7"/>
<feature type="transmembrane region" description="Helical" evidence="2">
    <location>
        <begin position="21"/>
        <end position="43"/>
    </location>
</feature>
<evidence type="ECO:0000256" key="2">
    <source>
        <dbReference type="SAM" id="Phobius"/>
    </source>
</evidence>
<keyword evidence="2" id="KW-1133">Transmembrane helix</keyword>
<proteinExistence type="predicted"/>
<dbReference type="KEGG" id="atl:Athai_47710"/>
<evidence type="ECO:0000313" key="3">
    <source>
        <dbReference type="EMBL" id="BCJ37268.1"/>
    </source>
</evidence>
<gene>
    <name evidence="3" type="ORF">Athai_47710</name>
</gene>
<dbReference type="RefSeq" id="WP_203963505.1">
    <property type="nucleotide sequence ID" value="NZ_AP023355.1"/>
</dbReference>